<dbReference type="NCBIfam" id="TIGR01484">
    <property type="entry name" value="HAD-SF-IIB"/>
    <property type="match status" value="1"/>
</dbReference>
<dbReference type="EMBL" id="LAYJ01000029">
    <property type="protein sequence ID" value="KKI52280.1"/>
    <property type="molecule type" value="Genomic_DNA"/>
</dbReference>
<sequence>MQAITSLRNTQIPFVIVSARSPSAIYPILREYDFNCPIISYSGSLMLDADRNVLYDAGMTKEYAAKIIQFVKNRQFDLSWSAFSMDEWLVEDTDDPRIIREEYYVKARAKRGTVNALEDGANVNKILCICNPGHILEIEQEIGAAFPDCSIAKSSDILLEIMGKGITKAHAVHRLCSMWGYDIKDAIAFGDNYNDEEMLKAVGYGFLMENAPHALKERIANHTLDNDHDGIYHALKKMNLIKD</sequence>
<dbReference type="GO" id="GO:0016791">
    <property type="term" value="F:phosphatase activity"/>
    <property type="evidence" value="ECO:0007669"/>
    <property type="project" value="TreeGrafter"/>
</dbReference>
<protein>
    <submittedName>
        <fullName evidence="1">Hydrolase (HAD superfamily)</fullName>
    </submittedName>
</protein>
<reference evidence="1 2" key="1">
    <citation type="submission" date="2015-04" db="EMBL/GenBank/DDBJ databases">
        <title>Draft genome sequence of bacteremic isolate Catabacter hongkongensis type strain HKU16T.</title>
        <authorList>
            <person name="Lau S.K."/>
            <person name="Teng J.L."/>
            <person name="Huang Y."/>
            <person name="Curreem S.O."/>
            <person name="Tsui S.K."/>
            <person name="Woo P.C."/>
        </authorList>
    </citation>
    <scope>NUCLEOTIDE SEQUENCE [LARGE SCALE GENOMIC DNA]</scope>
    <source>
        <strain evidence="1 2">HKU16</strain>
    </source>
</reference>
<dbReference type="PANTHER" id="PTHR10000:SF8">
    <property type="entry name" value="HAD SUPERFAMILY HYDROLASE-LIKE, TYPE 3"/>
    <property type="match status" value="1"/>
</dbReference>
<dbReference type="PANTHER" id="PTHR10000">
    <property type="entry name" value="PHOSPHOSERINE PHOSPHATASE"/>
    <property type="match status" value="1"/>
</dbReference>
<comment type="caution">
    <text evidence="1">The sequence shown here is derived from an EMBL/GenBank/DDBJ whole genome shotgun (WGS) entry which is preliminary data.</text>
</comment>
<accession>A0A0M2NPY6</accession>
<dbReference type="Proteomes" id="UP000034076">
    <property type="component" value="Unassembled WGS sequence"/>
</dbReference>
<organism evidence="1 2">
    <name type="scientific">Christensenella hongkongensis</name>
    <dbReference type="NCBI Taxonomy" id="270498"/>
    <lineage>
        <taxon>Bacteria</taxon>
        <taxon>Bacillati</taxon>
        <taxon>Bacillota</taxon>
        <taxon>Clostridia</taxon>
        <taxon>Christensenellales</taxon>
        <taxon>Christensenellaceae</taxon>
        <taxon>Christensenella</taxon>
    </lineage>
</organism>
<dbReference type="InterPro" id="IPR023214">
    <property type="entry name" value="HAD_sf"/>
</dbReference>
<dbReference type="Gene3D" id="3.30.1240.10">
    <property type="match status" value="1"/>
</dbReference>
<name>A0A0M2NPY6_9FIRM</name>
<dbReference type="Pfam" id="PF08282">
    <property type="entry name" value="Hydrolase_3"/>
    <property type="match status" value="1"/>
</dbReference>
<dbReference type="InterPro" id="IPR006379">
    <property type="entry name" value="HAD-SF_hydro_IIB"/>
</dbReference>
<dbReference type="SUPFAM" id="SSF56784">
    <property type="entry name" value="HAD-like"/>
    <property type="match status" value="1"/>
</dbReference>
<dbReference type="PROSITE" id="PS01229">
    <property type="entry name" value="COF_2"/>
    <property type="match status" value="1"/>
</dbReference>
<gene>
    <name evidence="1" type="ORF">CHK_0188</name>
</gene>
<dbReference type="InterPro" id="IPR036412">
    <property type="entry name" value="HAD-like_sf"/>
</dbReference>
<dbReference type="NCBIfam" id="TIGR00099">
    <property type="entry name" value="Cof-subfamily"/>
    <property type="match status" value="1"/>
</dbReference>
<evidence type="ECO:0000313" key="1">
    <source>
        <dbReference type="EMBL" id="KKI52280.1"/>
    </source>
</evidence>
<proteinExistence type="predicted"/>
<evidence type="ECO:0000313" key="2">
    <source>
        <dbReference type="Proteomes" id="UP000034076"/>
    </source>
</evidence>
<keyword evidence="1" id="KW-0378">Hydrolase</keyword>
<keyword evidence="2" id="KW-1185">Reference proteome</keyword>
<dbReference type="Gene3D" id="3.40.50.1000">
    <property type="entry name" value="HAD superfamily/HAD-like"/>
    <property type="match status" value="1"/>
</dbReference>
<dbReference type="GO" id="GO:0005829">
    <property type="term" value="C:cytosol"/>
    <property type="evidence" value="ECO:0007669"/>
    <property type="project" value="TreeGrafter"/>
</dbReference>
<dbReference type="GO" id="GO:0000287">
    <property type="term" value="F:magnesium ion binding"/>
    <property type="evidence" value="ECO:0007669"/>
    <property type="project" value="TreeGrafter"/>
</dbReference>
<dbReference type="AlphaFoldDB" id="A0A0M2NPY6"/>
<dbReference type="STRING" id="270498.CHK_0188"/>
<dbReference type="InterPro" id="IPR000150">
    <property type="entry name" value="Cof"/>
</dbReference>